<dbReference type="PROSITE" id="PS00111">
    <property type="entry name" value="PGLYCERATE_KINASE"/>
    <property type="match status" value="1"/>
</dbReference>
<comment type="subcellular location">
    <subcellularLocation>
        <location evidence="2 14">Cytoplasm</location>
    </subcellularLocation>
</comment>
<evidence type="ECO:0000256" key="11">
    <source>
        <dbReference type="ARBA" id="ARBA00022777"/>
    </source>
</evidence>
<feature type="modified residue" description="Phosphothreonine" evidence="14">
    <location>
        <position position="299"/>
    </location>
</feature>
<evidence type="ECO:0000256" key="14">
    <source>
        <dbReference type="HAMAP-Rule" id="MF_00145"/>
    </source>
</evidence>
<feature type="binding site" evidence="14">
    <location>
        <position position="151"/>
    </location>
    <ligand>
        <name>substrate</name>
    </ligand>
</feature>
<dbReference type="AlphaFoldDB" id="A0A1H3SBA6"/>
<evidence type="ECO:0000256" key="3">
    <source>
        <dbReference type="ARBA" id="ARBA00004838"/>
    </source>
</evidence>
<comment type="catalytic activity">
    <reaction evidence="1 14 17">
        <text>(2R)-3-phosphoglycerate + ATP = (2R)-3-phospho-glyceroyl phosphate + ADP</text>
        <dbReference type="Rhea" id="RHEA:14801"/>
        <dbReference type="ChEBI" id="CHEBI:30616"/>
        <dbReference type="ChEBI" id="CHEBI:57604"/>
        <dbReference type="ChEBI" id="CHEBI:58272"/>
        <dbReference type="ChEBI" id="CHEBI:456216"/>
        <dbReference type="EC" id="2.7.2.3"/>
    </reaction>
</comment>
<evidence type="ECO:0000256" key="13">
    <source>
        <dbReference type="ARBA" id="ARBA00023152"/>
    </source>
</evidence>
<protein>
    <recommendedName>
        <fullName evidence="7 14">Phosphoglycerate kinase</fullName>
        <ecNumber evidence="6 14">2.7.2.3</ecNumber>
    </recommendedName>
</protein>
<dbReference type="OrthoDB" id="9808460at2"/>
<dbReference type="PANTHER" id="PTHR11406:SF23">
    <property type="entry name" value="PHOSPHOGLYCERATE KINASE 1, CHLOROPLASTIC-RELATED"/>
    <property type="match status" value="1"/>
</dbReference>
<dbReference type="GO" id="GO:0005829">
    <property type="term" value="C:cytosol"/>
    <property type="evidence" value="ECO:0007669"/>
    <property type="project" value="TreeGrafter"/>
</dbReference>
<evidence type="ECO:0000256" key="2">
    <source>
        <dbReference type="ARBA" id="ARBA00004496"/>
    </source>
</evidence>
<keyword evidence="14" id="KW-0597">Phosphoprotein</keyword>
<dbReference type="InterPro" id="IPR015824">
    <property type="entry name" value="Phosphoglycerate_kinase_N"/>
</dbReference>
<evidence type="ECO:0000256" key="15">
    <source>
        <dbReference type="PIRSR" id="PIRSR000724-1"/>
    </source>
</evidence>
<evidence type="ECO:0000256" key="5">
    <source>
        <dbReference type="ARBA" id="ARBA00011245"/>
    </source>
</evidence>
<feature type="binding site" evidence="15">
    <location>
        <position position="118"/>
    </location>
    <ligand>
        <name>(2R)-3-phosphoglycerate</name>
        <dbReference type="ChEBI" id="CHEBI:58272"/>
    </ligand>
</feature>
<comment type="similarity">
    <text evidence="4 14 17">Belongs to the phosphoglycerate kinase family.</text>
</comment>
<dbReference type="PANTHER" id="PTHR11406">
    <property type="entry name" value="PHOSPHOGLYCERATE KINASE"/>
    <property type="match status" value="1"/>
</dbReference>
<dbReference type="EC" id="2.7.2.3" evidence="6 14"/>
<dbReference type="FunFam" id="3.40.50.1260:FF:000001">
    <property type="entry name" value="Phosphoglycerate kinase"/>
    <property type="match status" value="1"/>
</dbReference>
<sequence>MNKQSVRDIDVKGKRVFCRVDFNVPMSEGKVTDDTRIRAALPTIQHLSDQGAKVILASHLGRPKGQAVDELRLDPVAQRLSELLGKTVVKTDAVYGEEPKTAVAGLADGDVLLLENVRFEAGEEKNDPELAKQLAELADVFVNDAFGAAHRAHASTEGIAHHLPAVAGFLMEKELEVLGKAMSDPERPFTAIIGGAKVKDKIGVIDNLLDKVDNLIIGGGLAYTFVKAQGHEIGDSLLEEDKIELAKEFMKKAEEKGVNFLMPVDAVIADKFGADATTQVVDIDSIPADWQGLDIGPKTIDKYRDVILNSKLVIWNGPMGVFELEPFANGTISVAKALADAQSAYTVIGGGDSAAAVEKFDLADSMDHISTGGGASLEFIEGKALPGVVALNDK</sequence>
<dbReference type="InterPro" id="IPR001576">
    <property type="entry name" value="Phosphoglycerate_kinase"/>
</dbReference>
<evidence type="ECO:0000256" key="4">
    <source>
        <dbReference type="ARBA" id="ARBA00008982"/>
    </source>
</evidence>
<feature type="binding site" evidence="14 16">
    <location>
        <position position="201"/>
    </location>
    <ligand>
        <name>ATP</name>
        <dbReference type="ChEBI" id="CHEBI:30616"/>
    </ligand>
</feature>
<keyword evidence="9 14" id="KW-0808">Transferase</keyword>
<proteinExistence type="inferred from homology"/>
<dbReference type="UniPathway" id="UPA00109">
    <property type="reaction ID" value="UER00185"/>
</dbReference>
<evidence type="ECO:0000256" key="8">
    <source>
        <dbReference type="ARBA" id="ARBA00022490"/>
    </source>
</evidence>
<reference evidence="19" key="1">
    <citation type="submission" date="2016-10" db="EMBL/GenBank/DDBJ databases">
        <authorList>
            <person name="Varghese N."/>
            <person name="Submissions S."/>
        </authorList>
    </citation>
    <scope>NUCLEOTIDE SEQUENCE [LARGE SCALE GENOMIC DNA]</scope>
    <source>
        <strain evidence="19">SP</strain>
    </source>
</reference>
<comment type="pathway">
    <text evidence="3 14">Carbohydrate degradation; glycolysis; pyruvate from D-glyceraldehyde 3-phosphate: step 2/5.</text>
</comment>
<evidence type="ECO:0000256" key="1">
    <source>
        <dbReference type="ARBA" id="ARBA00000642"/>
    </source>
</evidence>
<feature type="binding site" evidence="14">
    <location>
        <position position="292"/>
    </location>
    <ligand>
        <name>ATP</name>
        <dbReference type="ChEBI" id="CHEBI:30616"/>
    </ligand>
</feature>
<keyword evidence="19" id="KW-1185">Reference proteome</keyword>
<feature type="binding site" evidence="14">
    <location>
        <position position="36"/>
    </location>
    <ligand>
        <name>substrate</name>
    </ligand>
</feature>
<evidence type="ECO:0000313" key="18">
    <source>
        <dbReference type="EMBL" id="SDZ34938.1"/>
    </source>
</evidence>
<dbReference type="InterPro" id="IPR015911">
    <property type="entry name" value="Phosphoglycerate_kinase_CS"/>
</dbReference>
<evidence type="ECO:0000256" key="17">
    <source>
        <dbReference type="RuleBase" id="RU000532"/>
    </source>
</evidence>
<organism evidence="18 19">
    <name type="scientific">Evansella caseinilytica</name>
    <dbReference type="NCBI Taxonomy" id="1503961"/>
    <lineage>
        <taxon>Bacteria</taxon>
        <taxon>Bacillati</taxon>
        <taxon>Bacillota</taxon>
        <taxon>Bacilli</taxon>
        <taxon>Bacillales</taxon>
        <taxon>Bacillaceae</taxon>
        <taxon>Evansella</taxon>
    </lineage>
</organism>
<dbReference type="Proteomes" id="UP000198935">
    <property type="component" value="Unassembled WGS sequence"/>
</dbReference>
<dbReference type="InterPro" id="IPR036043">
    <property type="entry name" value="Phosphoglycerate_kinase_sf"/>
</dbReference>
<dbReference type="Pfam" id="PF00162">
    <property type="entry name" value="PGK"/>
    <property type="match status" value="1"/>
</dbReference>
<evidence type="ECO:0000256" key="16">
    <source>
        <dbReference type="PIRSR" id="PIRSR000724-2"/>
    </source>
</evidence>
<dbReference type="GO" id="GO:0006094">
    <property type="term" value="P:gluconeogenesis"/>
    <property type="evidence" value="ECO:0007669"/>
    <property type="project" value="TreeGrafter"/>
</dbReference>
<comment type="subunit">
    <text evidence="5 14">Monomer.</text>
</comment>
<dbReference type="PIRSF" id="PIRSF000724">
    <property type="entry name" value="Pgk"/>
    <property type="match status" value="1"/>
</dbReference>
<feature type="binding site" evidence="14 16">
    <location>
        <position position="323"/>
    </location>
    <ligand>
        <name>ATP</name>
        <dbReference type="ChEBI" id="CHEBI:30616"/>
    </ligand>
</feature>
<keyword evidence="11 14" id="KW-0418">Kinase</keyword>
<feature type="binding site" evidence="14 15">
    <location>
        <begin position="59"/>
        <end position="62"/>
    </location>
    <ligand>
        <name>substrate</name>
    </ligand>
</feature>
<evidence type="ECO:0000256" key="6">
    <source>
        <dbReference type="ARBA" id="ARBA00013061"/>
    </source>
</evidence>
<dbReference type="GO" id="GO:0043531">
    <property type="term" value="F:ADP binding"/>
    <property type="evidence" value="ECO:0007669"/>
    <property type="project" value="TreeGrafter"/>
</dbReference>
<feature type="binding site" evidence="14 16">
    <location>
        <begin position="350"/>
        <end position="353"/>
    </location>
    <ligand>
        <name>ATP</name>
        <dbReference type="ChEBI" id="CHEBI:30616"/>
    </ligand>
</feature>
<name>A0A1H3SBA6_9BACI</name>
<gene>
    <name evidence="14" type="primary">pgk</name>
    <name evidence="18" type="ORF">SAMN05421736_110105</name>
</gene>
<feature type="binding site" evidence="15">
    <location>
        <position position="36"/>
    </location>
    <ligand>
        <name>(2R)-3-phosphoglycerate</name>
        <dbReference type="ChEBI" id="CHEBI:58272"/>
    </ligand>
</feature>
<evidence type="ECO:0000313" key="19">
    <source>
        <dbReference type="Proteomes" id="UP000198935"/>
    </source>
</evidence>
<keyword evidence="10 14" id="KW-0547">Nucleotide-binding</keyword>
<feature type="binding site" evidence="14 15">
    <location>
        <begin position="21"/>
        <end position="23"/>
    </location>
    <ligand>
        <name>substrate</name>
    </ligand>
</feature>
<dbReference type="GO" id="GO:0005524">
    <property type="term" value="F:ATP binding"/>
    <property type="evidence" value="ECO:0007669"/>
    <property type="project" value="UniProtKB-KW"/>
</dbReference>
<dbReference type="FunFam" id="3.40.50.1260:FF:000002">
    <property type="entry name" value="Phosphoglycerate kinase"/>
    <property type="match status" value="1"/>
</dbReference>
<feature type="modified residue" description="Phosphoserine" evidence="14">
    <location>
        <position position="183"/>
    </location>
</feature>
<dbReference type="HAMAP" id="MF_00145">
    <property type="entry name" value="Phosphoglyc_kinase"/>
    <property type="match status" value="1"/>
</dbReference>
<dbReference type="SUPFAM" id="SSF53748">
    <property type="entry name" value="Phosphoglycerate kinase"/>
    <property type="match status" value="1"/>
</dbReference>
<dbReference type="GO" id="GO:0006096">
    <property type="term" value="P:glycolytic process"/>
    <property type="evidence" value="ECO:0007669"/>
    <property type="project" value="UniProtKB-UniRule"/>
</dbReference>
<keyword evidence="13 14" id="KW-0324">Glycolysis</keyword>
<dbReference type="CDD" id="cd00318">
    <property type="entry name" value="Phosphoglycerate_kinase"/>
    <property type="match status" value="1"/>
</dbReference>
<keyword evidence="12 14" id="KW-0067">ATP-binding</keyword>
<evidence type="ECO:0000256" key="10">
    <source>
        <dbReference type="ARBA" id="ARBA00022741"/>
    </source>
</evidence>
<evidence type="ECO:0000256" key="9">
    <source>
        <dbReference type="ARBA" id="ARBA00022679"/>
    </source>
</evidence>
<dbReference type="PRINTS" id="PR00477">
    <property type="entry name" value="PHGLYCKINASE"/>
</dbReference>
<dbReference type="EMBL" id="FNPI01000010">
    <property type="protein sequence ID" value="SDZ34938.1"/>
    <property type="molecule type" value="Genomic_DNA"/>
</dbReference>
<evidence type="ECO:0000256" key="12">
    <source>
        <dbReference type="ARBA" id="ARBA00022840"/>
    </source>
</evidence>
<accession>A0A1H3SBA6</accession>
<dbReference type="Gene3D" id="3.40.50.1260">
    <property type="entry name" value="Phosphoglycerate kinase, N-terminal domain"/>
    <property type="match status" value="2"/>
</dbReference>
<feature type="binding site" evidence="14">
    <location>
        <position position="118"/>
    </location>
    <ligand>
        <name>substrate</name>
    </ligand>
</feature>
<evidence type="ECO:0000256" key="7">
    <source>
        <dbReference type="ARBA" id="ARBA00016471"/>
    </source>
</evidence>
<dbReference type="GO" id="GO:0004618">
    <property type="term" value="F:phosphoglycerate kinase activity"/>
    <property type="evidence" value="ECO:0007669"/>
    <property type="project" value="UniProtKB-UniRule"/>
</dbReference>
<keyword evidence="8 14" id="KW-0963">Cytoplasm</keyword>
<dbReference type="STRING" id="1503961.SAMN05421736_110105"/>
<feature type="binding site" evidence="15">
    <location>
        <position position="151"/>
    </location>
    <ligand>
        <name>(2R)-3-phosphoglycerate</name>
        <dbReference type="ChEBI" id="CHEBI:58272"/>
    </ligand>
</feature>